<dbReference type="Proteomes" id="UP000663853">
    <property type="component" value="Unassembled WGS sequence"/>
</dbReference>
<accession>A0A8H3C6M1</accession>
<feature type="compositionally biased region" description="Basic and acidic residues" evidence="1">
    <location>
        <begin position="160"/>
        <end position="178"/>
    </location>
</feature>
<evidence type="ECO:0000313" key="2">
    <source>
        <dbReference type="EMBL" id="CAE6476437.1"/>
    </source>
</evidence>
<comment type="caution">
    <text evidence="2">The sequence shown here is derived from an EMBL/GenBank/DDBJ whole genome shotgun (WGS) entry which is preliminary data.</text>
</comment>
<organism evidence="2 3">
    <name type="scientific">Rhizoctonia solani</name>
    <dbReference type="NCBI Taxonomy" id="456999"/>
    <lineage>
        <taxon>Eukaryota</taxon>
        <taxon>Fungi</taxon>
        <taxon>Dikarya</taxon>
        <taxon>Basidiomycota</taxon>
        <taxon>Agaricomycotina</taxon>
        <taxon>Agaricomycetes</taxon>
        <taxon>Cantharellales</taxon>
        <taxon>Ceratobasidiaceae</taxon>
        <taxon>Rhizoctonia</taxon>
    </lineage>
</organism>
<proteinExistence type="predicted"/>
<gene>
    <name evidence="2" type="ORF">RDB_LOCUS81679</name>
</gene>
<protein>
    <submittedName>
        <fullName evidence="2">Uncharacterized protein</fullName>
    </submittedName>
</protein>
<reference evidence="2" key="1">
    <citation type="submission" date="2021-01" db="EMBL/GenBank/DDBJ databases">
        <authorList>
            <person name="Kaushik A."/>
        </authorList>
    </citation>
    <scope>NUCLEOTIDE SEQUENCE</scope>
    <source>
        <strain evidence="2">AG6-10EEA</strain>
    </source>
</reference>
<name>A0A8H3C6M1_9AGAM</name>
<evidence type="ECO:0000313" key="3">
    <source>
        <dbReference type="Proteomes" id="UP000663853"/>
    </source>
</evidence>
<dbReference type="EMBL" id="CAJMXA010002131">
    <property type="protein sequence ID" value="CAE6476437.1"/>
    <property type="molecule type" value="Genomic_DNA"/>
</dbReference>
<evidence type="ECO:0000256" key="1">
    <source>
        <dbReference type="SAM" id="MobiDB-lite"/>
    </source>
</evidence>
<feature type="region of interest" description="Disordered" evidence="1">
    <location>
        <begin position="119"/>
        <end position="192"/>
    </location>
</feature>
<feature type="non-terminal residue" evidence="2">
    <location>
        <position position="1"/>
    </location>
</feature>
<sequence length="245" mass="26742">MPKEIKKMCICGCGKKLTARARLEHRKAYLAGFTAATAAAAAAVTGPNLEPNPSLDTSALATLNDDVADLLAAGPAALLSALATFVNTNDPPEEDNLDERTKETDAEVEELLPALADISMHNEGPPTPPTPPSSQVQGLSDNPPLTIIEWPEPDDALENEASKEDEPTPADGPDRDPIFVDQHQPPTFNPVHEPLLSDEEMLEILEMELGDLEDTDEWVDMYTRLITTRDRTVLQFLATRLRTHF</sequence>
<dbReference type="AlphaFoldDB" id="A0A8H3C6M1"/>